<evidence type="ECO:0000256" key="6">
    <source>
        <dbReference type="SAM" id="SignalP"/>
    </source>
</evidence>
<dbReference type="Gene3D" id="2.70.50.70">
    <property type="match status" value="1"/>
</dbReference>
<keyword evidence="6" id="KW-0732">Signal</keyword>
<evidence type="ECO:0000313" key="9">
    <source>
        <dbReference type="Proteomes" id="UP001274830"/>
    </source>
</evidence>
<dbReference type="Pfam" id="PF03443">
    <property type="entry name" value="AA9"/>
    <property type="match status" value="1"/>
</dbReference>
<evidence type="ECO:0000256" key="4">
    <source>
        <dbReference type="ARBA" id="ARBA00023157"/>
    </source>
</evidence>
<keyword evidence="4" id="KW-1015">Disulfide bond</keyword>
<dbReference type="GO" id="GO:0005576">
    <property type="term" value="C:extracellular region"/>
    <property type="evidence" value="ECO:0007669"/>
    <property type="project" value="UniProtKB-SubCell"/>
</dbReference>
<dbReference type="EMBL" id="JAUTXT010000029">
    <property type="protein sequence ID" value="KAK3672911.1"/>
    <property type="molecule type" value="Genomic_DNA"/>
</dbReference>
<accession>A0AAE0WJK6</accession>
<feature type="signal peptide" evidence="6">
    <location>
        <begin position="1"/>
        <end position="19"/>
    </location>
</feature>
<organism evidence="8 9">
    <name type="scientific">Recurvomyces mirabilis</name>
    <dbReference type="NCBI Taxonomy" id="574656"/>
    <lineage>
        <taxon>Eukaryota</taxon>
        <taxon>Fungi</taxon>
        <taxon>Dikarya</taxon>
        <taxon>Ascomycota</taxon>
        <taxon>Pezizomycotina</taxon>
        <taxon>Dothideomycetes</taxon>
        <taxon>Dothideomycetidae</taxon>
        <taxon>Mycosphaerellales</taxon>
        <taxon>Teratosphaeriaceae</taxon>
        <taxon>Recurvomyces</taxon>
    </lineage>
</organism>
<dbReference type="CDD" id="cd21175">
    <property type="entry name" value="LPMO_AA9"/>
    <property type="match status" value="1"/>
</dbReference>
<sequence length="455" mass="45199">MSILQTAALVGSLVATVAAHGRVTGAVVGGTYFAGYDPSSVYSQSPPSTIGWAASNLDNGFVAPDAYGSPDIICHKNATVGKISAPVAAGQNVTLQWSTWPSSHHGPVINYLAKVGGDFASVDKTALEWVKFDASGLLDDSAVPGTWASDELIANNNSWTLTIPSSIAPGNYVLRHEIIALHSAGNSDGAQNYPQCINLAITGSGSAAPSGTLGEKLYSETDPGILISIYSAIASYTIPGPALWTGGSTGSAPASSAASSKPATSAASSTPASSTPASSAPASSAPASSIATSTSAVSTKAVIATTSSVAVAPTSAAGSGCTQTITRTRSTSAASSSVAEPVSNVLSTSTSASSSVAAPVSASSSMAPTTHTISSYGSGASSTAATSSYLPPIATIVSNLPSSVLTKTISSTAVPTPTGGATTLPMPSKPLPPGWTLEDLLQWVDYLVHQAEESS</sequence>
<evidence type="ECO:0000313" key="8">
    <source>
        <dbReference type="EMBL" id="KAK3672911.1"/>
    </source>
</evidence>
<feature type="chain" id="PRO_5042295859" description="Auxiliary Activity family 9 catalytic domain-containing protein" evidence="6">
    <location>
        <begin position="20"/>
        <end position="455"/>
    </location>
</feature>
<name>A0AAE0WJK6_9PEZI</name>
<dbReference type="PANTHER" id="PTHR33353">
    <property type="entry name" value="PUTATIVE (AFU_ORTHOLOGUE AFUA_1G12560)-RELATED"/>
    <property type="match status" value="1"/>
</dbReference>
<evidence type="ECO:0000256" key="1">
    <source>
        <dbReference type="ARBA" id="ARBA00001973"/>
    </source>
</evidence>
<feature type="domain" description="Auxiliary Activity family 9 catalytic" evidence="7">
    <location>
        <begin position="20"/>
        <end position="234"/>
    </location>
</feature>
<evidence type="ECO:0000256" key="3">
    <source>
        <dbReference type="ARBA" id="ARBA00022525"/>
    </source>
</evidence>
<comment type="caution">
    <text evidence="8">The sequence shown here is derived from an EMBL/GenBank/DDBJ whole genome shotgun (WGS) entry which is preliminary data.</text>
</comment>
<dbReference type="AlphaFoldDB" id="A0AAE0WJK6"/>
<evidence type="ECO:0000259" key="7">
    <source>
        <dbReference type="Pfam" id="PF03443"/>
    </source>
</evidence>
<protein>
    <recommendedName>
        <fullName evidence="7">Auxiliary Activity family 9 catalytic domain-containing protein</fullName>
    </recommendedName>
</protein>
<dbReference type="InterPro" id="IPR005103">
    <property type="entry name" value="AA9_LPMO"/>
</dbReference>
<dbReference type="InterPro" id="IPR049892">
    <property type="entry name" value="AA9"/>
</dbReference>
<keyword evidence="3" id="KW-0964">Secreted</keyword>
<evidence type="ECO:0000256" key="2">
    <source>
        <dbReference type="ARBA" id="ARBA00004613"/>
    </source>
</evidence>
<dbReference type="PANTHER" id="PTHR33353:SF34">
    <property type="entry name" value="ENDO-BETA-1,4-GLUCANASE D"/>
    <property type="match status" value="1"/>
</dbReference>
<comment type="cofactor">
    <cofactor evidence="1">
        <name>Cu(2+)</name>
        <dbReference type="ChEBI" id="CHEBI:29036"/>
    </cofactor>
</comment>
<keyword evidence="9" id="KW-1185">Reference proteome</keyword>
<proteinExistence type="predicted"/>
<dbReference type="Proteomes" id="UP001274830">
    <property type="component" value="Unassembled WGS sequence"/>
</dbReference>
<feature type="region of interest" description="Disordered" evidence="5">
    <location>
        <begin position="247"/>
        <end position="288"/>
    </location>
</feature>
<comment type="subcellular location">
    <subcellularLocation>
        <location evidence="2">Secreted</location>
    </subcellularLocation>
</comment>
<evidence type="ECO:0000256" key="5">
    <source>
        <dbReference type="SAM" id="MobiDB-lite"/>
    </source>
</evidence>
<feature type="compositionally biased region" description="Low complexity" evidence="5">
    <location>
        <begin position="250"/>
        <end position="288"/>
    </location>
</feature>
<gene>
    <name evidence="8" type="ORF">LTR78_007264</name>
</gene>
<reference evidence="8" key="1">
    <citation type="submission" date="2023-07" db="EMBL/GenBank/DDBJ databases">
        <title>Black Yeasts Isolated from many extreme environments.</title>
        <authorList>
            <person name="Coleine C."/>
            <person name="Stajich J.E."/>
            <person name="Selbmann L."/>
        </authorList>
    </citation>
    <scope>NUCLEOTIDE SEQUENCE</scope>
    <source>
        <strain evidence="8">CCFEE 5485</strain>
    </source>
</reference>